<gene>
    <name evidence="3" type="ORF">F6J89_25935</name>
</gene>
<organism evidence="3">
    <name type="scientific">Symploca sp. SIO1C4</name>
    <dbReference type="NCBI Taxonomy" id="2607765"/>
    <lineage>
        <taxon>Bacteria</taxon>
        <taxon>Bacillati</taxon>
        <taxon>Cyanobacteriota</taxon>
        <taxon>Cyanophyceae</taxon>
        <taxon>Coleofasciculales</taxon>
        <taxon>Coleofasciculaceae</taxon>
        <taxon>Symploca</taxon>
    </lineage>
</organism>
<dbReference type="AlphaFoldDB" id="A0A6B3NGX6"/>
<dbReference type="EMBL" id="JAAHFQ010000686">
    <property type="protein sequence ID" value="NER30967.1"/>
    <property type="molecule type" value="Genomic_DNA"/>
</dbReference>
<feature type="coiled-coil region" evidence="1">
    <location>
        <begin position="28"/>
        <end position="55"/>
    </location>
</feature>
<accession>A0A6B3NGX6</accession>
<sequence>MLSRVLGVTLTLILLVLFSRNFTPASASQILNTRIARLESENVQLRSRISRLESRINRITGSGPRRERVSQPQDSRSTLPSRASSSLIGDDPMFKRLATLVIELKERVIELETRLDEQEKNLR</sequence>
<protein>
    <submittedName>
        <fullName evidence="3">Uncharacterized protein</fullName>
    </submittedName>
</protein>
<feature type="compositionally biased region" description="Low complexity" evidence="2">
    <location>
        <begin position="75"/>
        <end position="87"/>
    </location>
</feature>
<evidence type="ECO:0000256" key="1">
    <source>
        <dbReference type="SAM" id="Coils"/>
    </source>
</evidence>
<reference evidence="3" key="1">
    <citation type="submission" date="2019-11" db="EMBL/GenBank/DDBJ databases">
        <title>Genomic insights into an expanded diversity of filamentous marine cyanobacteria reveals the extraordinary biosynthetic potential of Moorea and Okeania.</title>
        <authorList>
            <person name="Ferreira Leao T."/>
            <person name="Wang M."/>
            <person name="Moss N."/>
            <person name="Da Silva R."/>
            <person name="Sanders J."/>
            <person name="Nurk S."/>
            <person name="Gurevich A."/>
            <person name="Humphrey G."/>
            <person name="Reher R."/>
            <person name="Zhu Q."/>
            <person name="Belda-Ferre P."/>
            <person name="Glukhov E."/>
            <person name="Rex R."/>
            <person name="Dorrestein P.C."/>
            <person name="Knight R."/>
            <person name="Pevzner P."/>
            <person name="Gerwick W.H."/>
            <person name="Gerwick L."/>
        </authorList>
    </citation>
    <scope>NUCLEOTIDE SEQUENCE</scope>
    <source>
        <strain evidence="3">SIO1C4</strain>
    </source>
</reference>
<evidence type="ECO:0000313" key="3">
    <source>
        <dbReference type="EMBL" id="NER30967.1"/>
    </source>
</evidence>
<proteinExistence type="predicted"/>
<name>A0A6B3NGX6_9CYAN</name>
<evidence type="ECO:0000256" key="2">
    <source>
        <dbReference type="SAM" id="MobiDB-lite"/>
    </source>
</evidence>
<feature type="region of interest" description="Disordered" evidence="2">
    <location>
        <begin position="56"/>
        <end position="89"/>
    </location>
</feature>
<comment type="caution">
    <text evidence="3">The sequence shown here is derived from an EMBL/GenBank/DDBJ whole genome shotgun (WGS) entry which is preliminary data.</text>
</comment>
<keyword evidence="1" id="KW-0175">Coiled coil</keyword>